<evidence type="ECO:0000313" key="1">
    <source>
        <dbReference type="EMBL" id="QJB01521.1"/>
    </source>
</evidence>
<accession>A0A6M3M1F8</accession>
<name>A0A6M3M1F8_9ZZZZ</name>
<proteinExistence type="predicted"/>
<sequence length="64" mass="7041">MQWSAYVSEDPWHGGWVASTNNPEGGGGRWSRRVPTKYLFEGMHFADPTAAMVAVEVELSNNSA</sequence>
<protein>
    <submittedName>
        <fullName evidence="1">Uncharacterized protein</fullName>
    </submittedName>
</protein>
<dbReference type="EMBL" id="MT143896">
    <property type="protein sequence ID" value="QJB05207.1"/>
    <property type="molecule type" value="Genomic_DNA"/>
</dbReference>
<reference evidence="1" key="1">
    <citation type="submission" date="2020-03" db="EMBL/GenBank/DDBJ databases">
        <title>The deep terrestrial virosphere.</title>
        <authorList>
            <person name="Holmfeldt K."/>
            <person name="Nilsson E."/>
            <person name="Simone D."/>
            <person name="Lopez-Fernandez M."/>
            <person name="Wu X."/>
            <person name="de Brujin I."/>
            <person name="Lundin D."/>
            <person name="Andersson A."/>
            <person name="Bertilsson S."/>
            <person name="Dopson M."/>
        </authorList>
    </citation>
    <scope>NUCLEOTIDE SEQUENCE</scope>
    <source>
        <strain evidence="1">MM171A00102</strain>
        <strain evidence="2">MM171B00096</strain>
    </source>
</reference>
<evidence type="ECO:0000313" key="2">
    <source>
        <dbReference type="EMBL" id="QJB05207.1"/>
    </source>
</evidence>
<dbReference type="EMBL" id="MT143709">
    <property type="protein sequence ID" value="QJB01521.1"/>
    <property type="molecule type" value="Genomic_DNA"/>
</dbReference>
<organism evidence="1">
    <name type="scientific">viral metagenome</name>
    <dbReference type="NCBI Taxonomy" id="1070528"/>
    <lineage>
        <taxon>unclassified sequences</taxon>
        <taxon>metagenomes</taxon>
        <taxon>organismal metagenomes</taxon>
    </lineage>
</organism>
<gene>
    <name evidence="1" type="ORF">MM171A00102_0080</name>
    <name evidence="2" type="ORF">MM171B00096_0017</name>
</gene>
<dbReference type="AlphaFoldDB" id="A0A6M3M1F8"/>